<dbReference type="OrthoDB" id="5186924at2"/>
<proteinExistence type="predicted"/>
<feature type="transmembrane region" description="Helical" evidence="1">
    <location>
        <begin position="123"/>
        <end position="146"/>
    </location>
</feature>
<keyword evidence="1" id="KW-1133">Transmembrane helix</keyword>
<feature type="domain" description="DUF1468" evidence="2">
    <location>
        <begin position="16"/>
        <end position="146"/>
    </location>
</feature>
<evidence type="ECO:0000313" key="3">
    <source>
        <dbReference type="EMBL" id="QDZ11875.1"/>
    </source>
</evidence>
<evidence type="ECO:0000256" key="1">
    <source>
        <dbReference type="SAM" id="Phobius"/>
    </source>
</evidence>
<keyword evidence="1" id="KW-0472">Membrane</keyword>
<dbReference type="AlphaFoldDB" id="A0A5B8LWD2"/>
<gene>
    <name evidence="3" type="ORF">FPZ08_14655</name>
</gene>
<dbReference type="Pfam" id="PF07331">
    <property type="entry name" value="TctB"/>
    <property type="match status" value="1"/>
</dbReference>
<feature type="transmembrane region" description="Helical" evidence="1">
    <location>
        <begin position="46"/>
        <end position="68"/>
    </location>
</feature>
<organism evidence="3 4">
    <name type="scientific">Devosia ginsengisoli</name>
    <dbReference type="NCBI Taxonomy" id="400770"/>
    <lineage>
        <taxon>Bacteria</taxon>
        <taxon>Pseudomonadati</taxon>
        <taxon>Pseudomonadota</taxon>
        <taxon>Alphaproteobacteria</taxon>
        <taxon>Hyphomicrobiales</taxon>
        <taxon>Devosiaceae</taxon>
        <taxon>Devosia</taxon>
    </lineage>
</organism>
<keyword evidence="1" id="KW-0812">Transmembrane</keyword>
<dbReference type="InterPro" id="IPR009936">
    <property type="entry name" value="DUF1468"/>
</dbReference>
<keyword evidence="4" id="KW-1185">Reference proteome</keyword>
<reference evidence="3 4" key="1">
    <citation type="submission" date="2019-07" db="EMBL/GenBank/DDBJ databases">
        <title>Full genome sequence of Devosia sp. Gsoil 520.</title>
        <authorList>
            <person name="Im W.-T."/>
        </authorList>
    </citation>
    <scope>NUCLEOTIDE SEQUENCE [LARGE SCALE GENOMIC DNA]</scope>
    <source>
        <strain evidence="3 4">Gsoil 520</strain>
    </source>
</reference>
<sequence>MSTQSRRSLNPWELGAAAIFFALGAFMAFEGYGYGIGTITRIGPGFFPVSIGILLMLLSVAVGFEARYSLAKKPDIPRRISAVIVVGLVAFAALVTTAGLIPATFALVFISRFAEPGTNIRNSLILAAGVAFFAWLVFILGFNLPLKPFWW</sequence>
<accession>A0A5B8LWD2</accession>
<evidence type="ECO:0000313" key="4">
    <source>
        <dbReference type="Proteomes" id="UP000315364"/>
    </source>
</evidence>
<dbReference type="RefSeq" id="WP_146290691.1">
    <property type="nucleotide sequence ID" value="NZ_CP042304.1"/>
</dbReference>
<dbReference type="Proteomes" id="UP000315364">
    <property type="component" value="Chromosome"/>
</dbReference>
<evidence type="ECO:0000259" key="2">
    <source>
        <dbReference type="Pfam" id="PF07331"/>
    </source>
</evidence>
<protein>
    <submittedName>
        <fullName evidence="3">Tripartite tricarboxylate transporter TctB family protein</fullName>
    </submittedName>
</protein>
<dbReference type="KEGG" id="dea:FPZ08_14655"/>
<feature type="transmembrane region" description="Helical" evidence="1">
    <location>
        <begin position="12"/>
        <end position="34"/>
    </location>
</feature>
<dbReference type="EMBL" id="CP042304">
    <property type="protein sequence ID" value="QDZ11875.1"/>
    <property type="molecule type" value="Genomic_DNA"/>
</dbReference>
<feature type="transmembrane region" description="Helical" evidence="1">
    <location>
        <begin position="80"/>
        <end position="111"/>
    </location>
</feature>
<name>A0A5B8LWD2_9HYPH</name>